<protein>
    <submittedName>
        <fullName evidence="2">Uncharacterized protein</fullName>
    </submittedName>
</protein>
<reference evidence="2 3" key="1">
    <citation type="submission" date="2018-09" db="EMBL/GenBank/DDBJ databases">
        <authorList>
            <person name="Tagini F."/>
        </authorList>
    </citation>
    <scope>NUCLEOTIDE SEQUENCE [LARGE SCALE GENOMIC DNA]</scope>
    <source>
        <strain evidence="2 3">MK42</strain>
    </source>
</reference>
<sequence>MTLLPGMIDEAAALLAAADAGVAPIGPLTLRYPGMDELFHRGHAHTQRRCRAEPGKTSTRTRGDSCDRSETHSGAQR</sequence>
<organism evidence="2 3">
    <name type="scientific">Mycobacterium persicum</name>
    <dbReference type="NCBI Taxonomy" id="1487726"/>
    <lineage>
        <taxon>Bacteria</taxon>
        <taxon>Bacillati</taxon>
        <taxon>Actinomycetota</taxon>
        <taxon>Actinomycetes</taxon>
        <taxon>Mycobacteriales</taxon>
        <taxon>Mycobacteriaceae</taxon>
        <taxon>Mycobacterium</taxon>
    </lineage>
</organism>
<gene>
    <name evidence="2" type="ORF">LAUMK42_01465</name>
</gene>
<dbReference type="RefSeq" id="WP_122510571.1">
    <property type="nucleotide sequence ID" value="NZ_MWKV01000001.1"/>
</dbReference>
<feature type="region of interest" description="Disordered" evidence="1">
    <location>
        <begin position="42"/>
        <end position="77"/>
    </location>
</feature>
<comment type="caution">
    <text evidence="2">The sequence shown here is derived from an EMBL/GenBank/DDBJ whole genome shotgun (WGS) entry which is preliminary data.</text>
</comment>
<evidence type="ECO:0000313" key="3">
    <source>
        <dbReference type="Proteomes" id="UP000279331"/>
    </source>
</evidence>
<accession>A0AB38UPP8</accession>
<name>A0AB38UPP8_9MYCO</name>
<evidence type="ECO:0000313" key="2">
    <source>
        <dbReference type="EMBL" id="VAZ82657.1"/>
    </source>
</evidence>
<evidence type="ECO:0000256" key="1">
    <source>
        <dbReference type="SAM" id="MobiDB-lite"/>
    </source>
</evidence>
<feature type="compositionally biased region" description="Basic and acidic residues" evidence="1">
    <location>
        <begin position="61"/>
        <end position="71"/>
    </location>
</feature>
<proteinExistence type="predicted"/>
<dbReference type="Proteomes" id="UP000279331">
    <property type="component" value="Unassembled WGS sequence"/>
</dbReference>
<dbReference type="EMBL" id="UPHL01000038">
    <property type="protein sequence ID" value="VAZ82657.1"/>
    <property type="molecule type" value="Genomic_DNA"/>
</dbReference>
<dbReference type="AlphaFoldDB" id="A0AB38UPP8"/>